<dbReference type="AlphaFoldDB" id="A0A2C9EN17"/>
<dbReference type="EMBL" id="CP003190">
    <property type="protein sequence ID" value="AGL84928.1"/>
    <property type="molecule type" value="Genomic_DNA"/>
</dbReference>
<feature type="domain" description="PET hydrolase/cutinase-like" evidence="1">
    <location>
        <begin position="91"/>
        <end position="272"/>
    </location>
</feature>
<dbReference type="InterPro" id="IPR029058">
    <property type="entry name" value="AB_hydrolase_fold"/>
</dbReference>
<protein>
    <recommendedName>
        <fullName evidence="1">PET hydrolase/cutinase-like domain-containing protein</fullName>
    </recommendedName>
</protein>
<evidence type="ECO:0000313" key="3">
    <source>
        <dbReference type="Proteomes" id="UP000013940"/>
    </source>
</evidence>
<dbReference type="Proteomes" id="UP000013940">
    <property type="component" value="Chromosome"/>
</dbReference>
<accession>A0A2C9EN17</accession>
<organism evidence="2 3">
    <name type="scientific">Pseudomonas protegens (strain DSM 19095 / LMG 27888 / CFBP 6595 / CHA0)</name>
    <dbReference type="NCBI Taxonomy" id="1124983"/>
    <lineage>
        <taxon>Bacteria</taxon>
        <taxon>Pseudomonadati</taxon>
        <taxon>Pseudomonadota</taxon>
        <taxon>Gammaproteobacteria</taxon>
        <taxon>Pseudomonadales</taxon>
        <taxon>Pseudomonadaceae</taxon>
        <taxon>Pseudomonas</taxon>
    </lineage>
</organism>
<proteinExistence type="predicted"/>
<dbReference type="RefSeq" id="WP_011061414.1">
    <property type="nucleotide sequence ID" value="NC_021237.1"/>
</dbReference>
<dbReference type="KEGG" id="pprc:PFLCHA0_c31580"/>
<dbReference type="PANTHER" id="PTHR33428">
    <property type="entry name" value="CHLOROPHYLLASE-2, CHLOROPLASTIC"/>
    <property type="match status" value="1"/>
</dbReference>
<gene>
    <name evidence="2" type="ORF">PFLCHA0_c31580</name>
</gene>
<evidence type="ECO:0000259" key="1">
    <source>
        <dbReference type="Pfam" id="PF12740"/>
    </source>
</evidence>
<dbReference type="GeneID" id="57476150"/>
<evidence type="ECO:0000313" key="2">
    <source>
        <dbReference type="EMBL" id="AGL84928.1"/>
    </source>
</evidence>
<name>A0A2C9EN17_PSEPH</name>
<dbReference type="Gene3D" id="3.40.50.1820">
    <property type="entry name" value="alpha/beta hydrolase"/>
    <property type="match status" value="1"/>
</dbReference>
<dbReference type="HOGENOM" id="CLU_057509_0_0_6"/>
<sequence>MKWIRNLATKFGLAMMLVIWGKLAIASQLVPAFGLANDQYAKSPGPYAVSTNAVLSDCRGLLGVLARIMLLDNSLQCNQSFPYGFSNPISTSVYYPSNIKQLDKLPVVNFVGGILSNQGQYTDLLRLWASYGFIVIISSDFINTAPTMHVLGALELSKLNQDPTSPLFGKVDLSRTIVAGHSAGGGASILSASLLPETLKGIDPQLRYIGSLPIEPGPIGLGSTVKTPTLVLTGAADVVVPAWAWPRLWQGGLIKAVPGWSATAHNATHFSPVRSVREDEFAGITTAWILYIGKNDPAAKEYFVGEDYKLARDPQFIRLLFNPLRVQRNEVADSLQ</sequence>
<dbReference type="InterPro" id="IPR041127">
    <property type="entry name" value="PET_hydrolase/cutinase-like"/>
</dbReference>
<reference evidence="3" key="1">
    <citation type="journal article" date="2014" name="Genome Announc.">
        <title>Full-genome sequence of the plant growth-promoting bacterium Pseudomonas protegens CHA0.</title>
        <authorList>
            <person name="Jousset A."/>
            <person name="Schuldes J."/>
            <person name="Keel C."/>
            <person name="Maurhofer M."/>
            <person name="Daniel R."/>
            <person name="Scheu S."/>
            <person name="Thuermer A."/>
        </authorList>
    </citation>
    <scope>NUCLEOTIDE SEQUENCE [LARGE SCALE GENOMIC DNA]</scope>
    <source>
        <strain evidence="3">DSM 19095 / LMG 27888 / CFBP 6595 / CHA0</strain>
    </source>
</reference>
<dbReference type="PANTHER" id="PTHR33428:SF14">
    <property type="entry name" value="CARBOXYLESTERASE TYPE B DOMAIN-CONTAINING PROTEIN"/>
    <property type="match status" value="1"/>
</dbReference>
<dbReference type="SUPFAM" id="SSF53474">
    <property type="entry name" value="alpha/beta-Hydrolases"/>
    <property type="match status" value="1"/>
</dbReference>
<dbReference type="eggNOG" id="COG1506">
    <property type="taxonomic scope" value="Bacteria"/>
</dbReference>
<dbReference type="Pfam" id="PF12740">
    <property type="entry name" value="PETase"/>
    <property type="match status" value="1"/>
</dbReference>